<keyword evidence="1" id="KW-0560">Oxidoreductase</keyword>
<dbReference type="AlphaFoldDB" id="A0A438B277"/>
<dbReference type="InterPro" id="IPR011008">
    <property type="entry name" value="Dimeric_a/b-barrel"/>
</dbReference>
<keyword evidence="2" id="KW-1185">Reference proteome</keyword>
<dbReference type="GO" id="GO:0004497">
    <property type="term" value="F:monooxygenase activity"/>
    <property type="evidence" value="ECO:0007669"/>
    <property type="project" value="UniProtKB-KW"/>
</dbReference>
<keyword evidence="1" id="KW-0503">Monooxygenase</keyword>
<accession>A0A438B277</accession>
<comment type="caution">
    <text evidence="1">The sequence shown here is derived from an EMBL/GenBank/DDBJ whole genome shotgun (WGS) entry which is preliminary data.</text>
</comment>
<organism evidence="1 2">
    <name type="scientific">Rhodococcus spongiicola</name>
    <dbReference type="NCBI Taxonomy" id="2487352"/>
    <lineage>
        <taxon>Bacteria</taxon>
        <taxon>Bacillati</taxon>
        <taxon>Actinomycetota</taxon>
        <taxon>Actinomycetes</taxon>
        <taxon>Mycobacteriales</taxon>
        <taxon>Nocardiaceae</taxon>
        <taxon>Rhodococcus</taxon>
    </lineage>
</organism>
<sequence>MVSAALLVRVEAKRGKEAEVAEFLESALALVQEEPDTTAWFALRFGPATFGIFDVFPDDKGRQAHLAGRVAEALMARADELFVGHPTITNVDVLASKLPE</sequence>
<name>A0A438B277_9NOCA</name>
<reference evidence="1 2" key="1">
    <citation type="submission" date="2018-11" db="EMBL/GenBank/DDBJ databases">
        <title>Rhodococcus spongicola sp. nov. and Rhodococcus xishaensis sp. nov. from marine sponges.</title>
        <authorList>
            <person name="Li L."/>
            <person name="Lin H.W."/>
        </authorList>
    </citation>
    <scope>NUCLEOTIDE SEQUENCE [LARGE SCALE GENOMIC DNA]</scope>
    <source>
        <strain evidence="1 2">LHW50502</strain>
    </source>
</reference>
<dbReference type="SUPFAM" id="SSF54909">
    <property type="entry name" value="Dimeric alpha+beta barrel"/>
    <property type="match status" value="1"/>
</dbReference>
<proteinExistence type="predicted"/>
<dbReference type="Gene3D" id="3.30.70.100">
    <property type="match status" value="1"/>
</dbReference>
<protein>
    <submittedName>
        <fullName evidence="1">Antibiotic biosynthesis monooxygenase</fullName>
    </submittedName>
</protein>
<evidence type="ECO:0000313" key="1">
    <source>
        <dbReference type="EMBL" id="RVW05058.1"/>
    </source>
</evidence>
<dbReference type="OrthoDB" id="9804891at2"/>
<dbReference type="Proteomes" id="UP000284333">
    <property type="component" value="Unassembled WGS sequence"/>
</dbReference>
<evidence type="ECO:0000313" key="2">
    <source>
        <dbReference type="Proteomes" id="UP000284333"/>
    </source>
</evidence>
<gene>
    <name evidence="1" type="ORF">EF834_08080</name>
</gene>
<dbReference type="EMBL" id="RKLN01000002">
    <property type="protein sequence ID" value="RVW05058.1"/>
    <property type="molecule type" value="Genomic_DNA"/>
</dbReference>
<dbReference type="RefSeq" id="WP_127946653.1">
    <property type="nucleotide sequence ID" value="NZ_RKLN01000002.1"/>
</dbReference>